<dbReference type="RefSeq" id="WP_117831433.1">
    <property type="nucleotide sequence ID" value="NZ_JADMYF010000029.1"/>
</dbReference>
<evidence type="ECO:0000256" key="3">
    <source>
        <dbReference type="ARBA" id="ARBA00022670"/>
    </source>
</evidence>
<dbReference type="AlphaFoldDB" id="A0A844KQW2"/>
<keyword evidence="3" id="KW-0645">Protease</keyword>
<accession>A0A844KQW2</accession>
<keyword evidence="6 8" id="KW-1133">Transmembrane helix</keyword>
<feature type="transmembrane region" description="Helical" evidence="8">
    <location>
        <begin position="146"/>
        <end position="162"/>
    </location>
</feature>
<keyword evidence="1" id="KW-1003">Cell membrane</keyword>
<dbReference type="EMBL" id="WNAL01000043">
    <property type="protein sequence ID" value="MTR82958.1"/>
    <property type="molecule type" value="Genomic_DNA"/>
</dbReference>
<keyword evidence="7 8" id="KW-0472">Membrane</keyword>
<feature type="transmembrane region" description="Helical" evidence="8">
    <location>
        <begin position="79"/>
        <end position="98"/>
    </location>
</feature>
<evidence type="ECO:0000313" key="10">
    <source>
        <dbReference type="Proteomes" id="UP000446657"/>
    </source>
</evidence>
<evidence type="ECO:0000256" key="4">
    <source>
        <dbReference type="ARBA" id="ARBA00022692"/>
    </source>
</evidence>
<protein>
    <recommendedName>
        <fullName evidence="11">Accessory gene regulator B</fullName>
    </recommendedName>
</protein>
<keyword evidence="2" id="KW-0673">Quorum sensing</keyword>
<reference evidence="9 10" key="1">
    <citation type="journal article" date="2019" name="Nat. Med.">
        <title>A library of human gut bacterial isolates paired with longitudinal multiomics data enables mechanistic microbiome research.</title>
        <authorList>
            <person name="Poyet M."/>
            <person name="Groussin M."/>
            <person name="Gibbons S.M."/>
            <person name="Avila-Pacheco J."/>
            <person name="Jiang X."/>
            <person name="Kearney S.M."/>
            <person name="Perrotta A.R."/>
            <person name="Berdy B."/>
            <person name="Zhao S."/>
            <person name="Lieberman T.D."/>
            <person name="Swanson P.K."/>
            <person name="Smith M."/>
            <person name="Roesemann S."/>
            <person name="Alexander J.E."/>
            <person name="Rich S.A."/>
            <person name="Livny J."/>
            <person name="Vlamakis H."/>
            <person name="Clish C."/>
            <person name="Bullock K."/>
            <person name="Deik A."/>
            <person name="Scott J."/>
            <person name="Pierce K.A."/>
            <person name="Xavier R.J."/>
            <person name="Alm E.J."/>
        </authorList>
    </citation>
    <scope>NUCLEOTIDE SEQUENCE [LARGE SCALE GENOMIC DNA]</scope>
    <source>
        <strain evidence="9 10">BIOML-A1</strain>
    </source>
</reference>
<sequence>MSGLSKMIADFFVRENVIEHEEYEIYKYGSDILIENIGTTIFLICLGFIFNKEISTLIFIAVFAGIRRYSGGYHAKTKLKCYILTITNWAVVIVLQRLQQKFGFTRFGIELIICCMVFMVMFFFAPVENPGKPLFERVRIVNKRKTLIITLMVIIISLSIRIKLPDASFAILVVLIEVALLIIWGKEDVR</sequence>
<dbReference type="GO" id="GO:0008233">
    <property type="term" value="F:peptidase activity"/>
    <property type="evidence" value="ECO:0007669"/>
    <property type="project" value="UniProtKB-KW"/>
</dbReference>
<keyword evidence="4 8" id="KW-0812">Transmembrane</keyword>
<name>A0A844KQW2_9FIRM</name>
<evidence type="ECO:0008006" key="11">
    <source>
        <dbReference type="Google" id="ProtNLM"/>
    </source>
</evidence>
<evidence type="ECO:0000256" key="6">
    <source>
        <dbReference type="ARBA" id="ARBA00022989"/>
    </source>
</evidence>
<dbReference type="GO" id="GO:0016020">
    <property type="term" value="C:membrane"/>
    <property type="evidence" value="ECO:0007669"/>
    <property type="project" value="InterPro"/>
</dbReference>
<dbReference type="InterPro" id="IPR006741">
    <property type="entry name" value="AgrB"/>
</dbReference>
<evidence type="ECO:0000256" key="2">
    <source>
        <dbReference type="ARBA" id="ARBA00022654"/>
    </source>
</evidence>
<evidence type="ECO:0000256" key="5">
    <source>
        <dbReference type="ARBA" id="ARBA00022801"/>
    </source>
</evidence>
<evidence type="ECO:0000256" key="1">
    <source>
        <dbReference type="ARBA" id="ARBA00022475"/>
    </source>
</evidence>
<keyword evidence="5" id="KW-0378">Hydrolase</keyword>
<dbReference type="GO" id="GO:0009372">
    <property type="term" value="P:quorum sensing"/>
    <property type="evidence" value="ECO:0007669"/>
    <property type="project" value="UniProtKB-KW"/>
</dbReference>
<evidence type="ECO:0000256" key="7">
    <source>
        <dbReference type="ARBA" id="ARBA00023136"/>
    </source>
</evidence>
<evidence type="ECO:0000256" key="8">
    <source>
        <dbReference type="SAM" id="Phobius"/>
    </source>
</evidence>
<feature type="transmembrane region" description="Helical" evidence="8">
    <location>
        <begin position="104"/>
        <end position="125"/>
    </location>
</feature>
<organism evidence="9 10">
    <name type="scientific">Roseburia faecis</name>
    <dbReference type="NCBI Taxonomy" id="301302"/>
    <lineage>
        <taxon>Bacteria</taxon>
        <taxon>Bacillati</taxon>
        <taxon>Bacillota</taxon>
        <taxon>Clostridia</taxon>
        <taxon>Lachnospirales</taxon>
        <taxon>Lachnospiraceae</taxon>
        <taxon>Roseburia</taxon>
    </lineage>
</organism>
<comment type="caution">
    <text evidence="9">The sequence shown here is derived from an EMBL/GenBank/DDBJ whole genome shotgun (WGS) entry which is preliminary data.</text>
</comment>
<dbReference type="SMART" id="SM00793">
    <property type="entry name" value="AgrB"/>
    <property type="match status" value="1"/>
</dbReference>
<dbReference type="Pfam" id="PF04647">
    <property type="entry name" value="AgrB"/>
    <property type="match status" value="1"/>
</dbReference>
<dbReference type="Proteomes" id="UP000446657">
    <property type="component" value="Unassembled WGS sequence"/>
</dbReference>
<feature type="transmembrane region" description="Helical" evidence="8">
    <location>
        <begin position="41"/>
        <end position="67"/>
    </location>
</feature>
<evidence type="ECO:0000313" key="9">
    <source>
        <dbReference type="EMBL" id="MTR82958.1"/>
    </source>
</evidence>
<dbReference type="GO" id="GO:0006508">
    <property type="term" value="P:proteolysis"/>
    <property type="evidence" value="ECO:0007669"/>
    <property type="project" value="UniProtKB-KW"/>
</dbReference>
<proteinExistence type="predicted"/>
<gene>
    <name evidence="9" type="ORF">GMD30_15020</name>
</gene>
<feature type="transmembrane region" description="Helical" evidence="8">
    <location>
        <begin position="168"/>
        <end position="185"/>
    </location>
</feature>